<comment type="caution">
    <text evidence="1">The sequence shown here is derived from an EMBL/GenBank/DDBJ whole genome shotgun (WGS) entry which is preliminary data.</text>
</comment>
<dbReference type="EMBL" id="JAGKHQ010000016">
    <property type="protein sequence ID" value="KAG7494068.1"/>
    <property type="molecule type" value="Genomic_DNA"/>
</dbReference>
<evidence type="ECO:0000313" key="2">
    <source>
        <dbReference type="Proteomes" id="UP000693946"/>
    </source>
</evidence>
<dbReference type="AlphaFoldDB" id="A0AAV6QPD7"/>
<gene>
    <name evidence="1" type="ORF">JOB18_022302</name>
</gene>
<protein>
    <submittedName>
        <fullName evidence="1">Uncharacterized protein</fullName>
    </submittedName>
</protein>
<dbReference type="Proteomes" id="UP000693946">
    <property type="component" value="Linkage Group LG4"/>
</dbReference>
<evidence type="ECO:0000313" key="1">
    <source>
        <dbReference type="EMBL" id="KAG7494068.1"/>
    </source>
</evidence>
<keyword evidence="2" id="KW-1185">Reference proteome</keyword>
<sequence>MFLYFRNHTESRARPVTSPHFLNQNLTVRDKSHEKEQRTTHGATVNCVFDTPRQYVGNDDSQHNKLPVVSAGYPRSRGYSQCIQSTQQEVRGARSCQGV</sequence>
<name>A0AAV6QPD7_SOLSE</name>
<accession>A0AAV6QPD7</accession>
<organism evidence="1 2">
    <name type="scientific">Solea senegalensis</name>
    <name type="common">Senegalese sole</name>
    <dbReference type="NCBI Taxonomy" id="28829"/>
    <lineage>
        <taxon>Eukaryota</taxon>
        <taxon>Metazoa</taxon>
        <taxon>Chordata</taxon>
        <taxon>Craniata</taxon>
        <taxon>Vertebrata</taxon>
        <taxon>Euteleostomi</taxon>
        <taxon>Actinopterygii</taxon>
        <taxon>Neopterygii</taxon>
        <taxon>Teleostei</taxon>
        <taxon>Neoteleostei</taxon>
        <taxon>Acanthomorphata</taxon>
        <taxon>Carangaria</taxon>
        <taxon>Pleuronectiformes</taxon>
        <taxon>Pleuronectoidei</taxon>
        <taxon>Soleidae</taxon>
        <taxon>Solea</taxon>
    </lineage>
</organism>
<reference evidence="1 2" key="1">
    <citation type="journal article" date="2021" name="Sci. Rep.">
        <title>Chromosome anchoring in Senegalese sole (Solea senegalensis) reveals sex-associated markers and genome rearrangements in flatfish.</title>
        <authorList>
            <person name="Guerrero-Cozar I."/>
            <person name="Gomez-Garrido J."/>
            <person name="Berbel C."/>
            <person name="Martinez-Blanch J.F."/>
            <person name="Alioto T."/>
            <person name="Claros M.G."/>
            <person name="Gagnaire P.A."/>
            <person name="Manchado M."/>
        </authorList>
    </citation>
    <scope>NUCLEOTIDE SEQUENCE [LARGE SCALE GENOMIC DNA]</scope>
    <source>
        <strain evidence="1">Sse05_10M</strain>
    </source>
</reference>
<proteinExistence type="predicted"/>